<dbReference type="Gene3D" id="3.10.180.10">
    <property type="entry name" value="2,3-Dihydroxybiphenyl 1,2-Dioxygenase, domain 1"/>
    <property type="match status" value="1"/>
</dbReference>
<sequence>MTEAIPPRPIFAADHVSWTVADADAVARFYIDVFGASELFRMGPIDAADIPPMPDGRDWMAAHVNVPGARLTLIMLRLTETLNFQLVQYDKPDDRGATLPRNCDAGGHHLGLRVDDVPAAATYLTAHGCTAMEIIEISEGPLAGKKNLYLFDPWGHQLEIVD</sequence>
<dbReference type="Pfam" id="PF00903">
    <property type="entry name" value="Glyoxalase"/>
    <property type="match status" value="1"/>
</dbReference>
<proteinExistence type="predicted"/>
<dbReference type="PANTHER" id="PTHR43048">
    <property type="entry name" value="METHYLMALONYL-COA EPIMERASE"/>
    <property type="match status" value="1"/>
</dbReference>
<gene>
    <name evidence="3" type="ORF">GGR38_000787</name>
</gene>
<dbReference type="SUPFAM" id="SSF54593">
    <property type="entry name" value="Glyoxalase/Bleomycin resistance protein/Dihydroxybiphenyl dioxygenase"/>
    <property type="match status" value="1"/>
</dbReference>
<dbReference type="PANTHER" id="PTHR43048:SF6">
    <property type="entry name" value="BLR8189 PROTEIN"/>
    <property type="match status" value="1"/>
</dbReference>
<name>A0A7W6G599_9SPHN</name>
<dbReference type="GO" id="GO:0046872">
    <property type="term" value="F:metal ion binding"/>
    <property type="evidence" value="ECO:0007669"/>
    <property type="project" value="UniProtKB-KW"/>
</dbReference>
<dbReference type="PROSITE" id="PS51819">
    <property type="entry name" value="VOC"/>
    <property type="match status" value="1"/>
</dbReference>
<feature type="domain" description="VOC" evidence="2">
    <location>
        <begin position="12"/>
        <end position="162"/>
    </location>
</feature>
<evidence type="ECO:0000313" key="4">
    <source>
        <dbReference type="Proteomes" id="UP000548867"/>
    </source>
</evidence>
<protein>
    <submittedName>
        <fullName evidence="3">Glyoxylase I family protein</fullName>
    </submittedName>
</protein>
<evidence type="ECO:0000259" key="2">
    <source>
        <dbReference type="PROSITE" id="PS51819"/>
    </source>
</evidence>
<dbReference type="InterPro" id="IPR004360">
    <property type="entry name" value="Glyas_Fos-R_dOase_dom"/>
</dbReference>
<accession>A0A7W6G599</accession>
<evidence type="ECO:0000313" key="3">
    <source>
        <dbReference type="EMBL" id="MBB3953860.1"/>
    </source>
</evidence>
<dbReference type="RefSeq" id="WP_183622840.1">
    <property type="nucleotide sequence ID" value="NZ_JACIDX010000002.1"/>
</dbReference>
<keyword evidence="1" id="KW-0479">Metal-binding</keyword>
<keyword evidence="4" id="KW-1185">Reference proteome</keyword>
<evidence type="ECO:0000256" key="1">
    <source>
        <dbReference type="ARBA" id="ARBA00022723"/>
    </source>
</evidence>
<dbReference type="InterPro" id="IPR051785">
    <property type="entry name" value="MMCE/EMCE_epimerase"/>
</dbReference>
<dbReference type="AlphaFoldDB" id="A0A7W6G599"/>
<dbReference type="InterPro" id="IPR037523">
    <property type="entry name" value="VOC_core"/>
</dbReference>
<reference evidence="3 4" key="1">
    <citation type="submission" date="2020-08" db="EMBL/GenBank/DDBJ databases">
        <title>Genomic Encyclopedia of Type Strains, Phase IV (KMG-IV): sequencing the most valuable type-strain genomes for metagenomic binning, comparative biology and taxonomic classification.</title>
        <authorList>
            <person name="Goeker M."/>
        </authorList>
    </citation>
    <scope>NUCLEOTIDE SEQUENCE [LARGE SCALE GENOMIC DNA]</scope>
    <source>
        <strain evidence="3 4">DSM 27057</strain>
    </source>
</reference>
<dbReference type="EMBL" id="JACIDX010000002">
    <property type="protein sequence ID" value="MBB3953860.1"/>
    <property type="molecule type" value="Genomic_DNA"/>
</dbReference>
<dbReference type="Proteomes" id="UP000548867">
    <property type="component" value="Unassembled WGS sequence"/>
</dbReference>
<dbReference type="GO" id="GO:0046491">
    <property type="term" value="P:L-methylmalonyl-CoA metabolic process"/>
    <property type="evidence" value="ECO:0007669"/>
    <property type="project" value="TreeGrafter"/>
</dbReference>
<comment type="caution">
    <text evidence="3">The sequence shown here is derived from an EMBL/GenBank/DDBJ whole genome shotgun (WGS) entry which is preliminary data.</text>
</comment>
<dbReference type="GO" id="GO:0004493">
    <property type="term" value="F:methylmalonyl-CoA epimerase activity"/>
    <property type="evidence" value="ECO:0007669"/>
    <property type="project" value="TreeGrafter"/>
</dbReference>
<dbReference type="InterPro" id="IPR029068">
    <property type="entry name" value="Glyas_Bleomycin-R_OHBP_Dase"/>
</dbReference>
<organism evidence="3 4">
    <name type="scientific">Novosphingobium sediminicola</name>
    <dbReference type="NCBI Taxonomy" id="563162"/>
    <lineage>
        <taxon>Bacteria</taxon>
        <taxon>Pseudomonadati</taxon>
        <taxon>Pseudomonadota</taxon>
        <taxon>Alphaproteobacteria</taxon>
        <taxon>Sphingomonadales</taxon>
        <taxon>Sphingomonadaceae</taxon>
        <taxon>Novosphingobium</taxon>
    </lineage>
</organism>